<protein>
    <submittedName>
        <fullName evidence="4">Tail protein</fullName>
    </submittedName>
</protein>
<dbReference type="AlphaFoldDB" id="A0A917UWW4"/>
<comment type="caution">
    <text evidence="4">The sequence shown here is derived from an EMBL/GenBank/DDBJ whole genome shotgun (WGS) entry which is preliminary data.</text>
</comment>
<dbReference type="Pfam" id="PF04984">
    <property type="entry name" value="Phage_sheath_1"/>
    <property type="match status" value="1"/>
</dbReference>
<comment type="similarity">
    <text evidence="1">Belongs to the myoviridae tail sheath protein family.</text>
</comment>
<gene>
    <name evidence="4" type="ORF">GCM10011372_32490</name>
</gene>
<sequence length="519" mass="56104">MPTYLSPGVYVQEIDAGTRPIEGVGTAVAAFIGIAPKGPENQPTLVSNWTQYVEKFGGLYEGAYLAYAVYGYFLNGGGNCYVVRIGTAAATRRGGKREPKQLAAGPQTAQIGNYVFTAKNASPSAKPIKVEISEPDAESPEEGAFKIAVRVEGRSPEVYDNVSAKPDSPQFVLTKLAESKLVTVEEADPASSGLKPKIGTFDLAVPEPEEQPIVLDDIGAENYIGDSADRTGFSGLEEVEEVTMVAVPDLMAAFEQGAIELETVKAVQQAVIDHCALMGDRMAVLDAPPQLSAQEAVDWRRLGAGYDSKFAALYYPWIKVLDPVSGTNRFIPPSGHIAGVWARNDNERGVHKAPANEIVRGAIAPQTQLTRTEQELLNPIGVNAIRSFPGRGVRVWGARTLSSDPAWRYINIRRLFNYLEKSILNATQFAVFEPNDPALWGKLSRSISSFLIGEWRKGALFGRTPDEAFYVKCDEETNPADVIDSGQVVCQIGVAPVKPAEFVVFQLSQFSGGTSLVTE</sequence>
<dbReference type="EMBL" id="BMMD01000024">
    <property type="protein sequence ID" value="GGJ91507.1"/>
    <property type="molecule type" value="Genomic_DNA"/>
</dbReference>
<dbReference type="InterPro" id="IPR020287">
    <property type="entry name" value="Tail_sheath_C"/>
</dbReference>
<proteinExistence type="inferred from homology"/>
<accession>A0A917UWW4</accession>
<dbReference type="RefSeq" id="WP_188744453.1">
    <property type="nucleotide sequence ID" value="NZ_BAABFW010000066.1"/>
</dbReference>
<evidence type="ECO:0000256" key="1">
    <source>
        <dbReference type="ARBA" id="ARBA00008005"/>
    </source>
</evidence>
<dbReference type="Proteomes" id="UP000636956">
    <property type="component" value="Unassembled WGS sequence"/>
</dbReference>
<name>A0A917UWW4_9MICO</name>
<evidence type="ECO:0000313" key="5">
    <source>
        <dbReference type="Proteomes" id="UP000636956"/>
    </source>
</evidence>
<dbReference type="PANTHER" id="PTHR35861">
    <property type="match status" value="1"/>
</dbReference>
<reference evidence="4" key="2">
    <citation type="submission" date="2020-09" db="EMBL/GenBank/DDBJ databases">
        <authorList>
            <person name="Sun Q."/>
            <person name="Zhou Y."/>
        </authorList>
    </citation>
    <scope>NUCLEOTIDE SEQUENCE</scope>
    <source>
        <strain evidence="4">CGMCC 1.8984</strain>
    </source>
</reference>
<evidence type="ECO:0000259" key="3">
    <source>
        <dbReference type="Pfam" id="PF17482"/>
    </source>
</evidence>
<evidence type="ECO:0000259" key="2">
    <source>
        <dbReference type="Pfam" id="PF04984"/>
    </source>
</evidence>
<dbReference type="InterPro" id="IPR035089">
    <property type="entry name" value="Phage_sheath_subtilisin"/>
</dbReference>
<dbReference type="PANTHER" id="PTHR35861:SF1">
    <property type="entry name" value="PHAGE TAIL SHEATH PROTEIN"/>
    <property type="match status" value="1"/>
</dbReference>
<reference evidence="4" key="1">
    <citation type="journal article" date="2014" name="Int. J. Syst. Evol. Microbiol.">
        <title>Complete genome sequence of Corynebacterium casei LMG S-19264T (=DSM 44701T), isolated from a smear-ripened cheese.</title>
        <authorList>
            <consortium name="US DOE Joint Genome Institute (JGI-PGF)"/>
            <person name="Walter F."/>
            <person name="Albersmeier A."/>
            <person name="Kalinowski J."/>
            <person name="Ruckert C."/>
        </authorList>
    </citation>
    <scope>NUCLEOTIDE SEQUENCE</scope>
    <source>
        <strain evidence="4">CGMCC 1.8984</strain>
    </source>
</reference>
<feature type="domain" description="Tail sheath protein C-terminal" evidence="3">
    <location>
        <begin position="402"/>
        <end position="507"/>
    </location>
</feature>
<dbReference type="Pfam" id="PF17482">
    <property type="entry name" value="Phage_sheath_1C"/>
    <property type="match status" value="1"/>
</dbReference>
<feature type="domain" description="Tail sheath protein subtilisin-like" evidence="2">
    <location>
        <begin position="240"/>
        <end position="401"/>
    </location>
</feature>
<organism evidence="4 5">
    <name type="scientific">Agromyces bauzanensis</name>
    <dbReference type="NCBI Taxonomy" id="1308924"/>
    <lineage>
        <taxon>Bacteria</taxon>
        <taxon>Bacillati</taxon>
        <taxon>Actinomycetota</taxon>
        <taxon>Actinomycetes</taxon>
        <taxon>Micrococcales</taxon>
        <taxon>Microbacteriaceae</taxon>
        <taxon>Agromyces</taxon>
    </lineage>
</organism>
<dbReference type="InterPro" id="IPR052042">
    <property type="entry name" value="Tail_sheath_structural"/>
</dbReference>
<keyword evidence="5" id="KW-1185">Reference proteome</keyword>
<evidence type="ECO:0000313" key="4">
    <source>
        <dbReference type="EMBL" id="GGJ91507.1"/>
    </source>
</evidence>
<dbReference type="Gene3D" id="3.40.50.11780">
    <property type="match status" value="2"/>
</dbReference>